<dbReference type="GO" id="GO:0006313">
    <property type="term" value="P:DNA transposition"/>
    <property type="evidence" value="ECO:0007669"/>
    <property type="project" value="InterPro"/>
</dbReference>
<dbReference type="PANTHER" id="PTHR34614">
    <property type="match status" value="1"/>
</dbReference>
<protein>
    <submittedName>
        <fullName evidence="3">Transposase, IS4 family protein</fullName>
    </submittedName>
</protein>
<evidence type="ECO:0000259" key="2">
    <source>
        <dbReference type="Pfam" id="PF01609"/>
    </source>
</evidence>
<gene>
    <name evidence="3" type="ORF">B1B_00613</name>
</gene>
<proteinExistence type="predicted"/>
<feature type="domain" description="Transposase IS4-like" evidence="2">
    <location>
        <begin position="201"/>
        <end position="452"/>
    </location>
</feature>
<accession>T1D8V0</accession>
<feature type="compositionally biased region" description="Basic and acidic residues" evidence="1">
    <location>
        <begin position="9"/>
        <end position="20"/>
    </location>
</feature>
<feature type="non-terminal residue" evidence="3">
    <location>
        <position position="455"/>
    </location>
</feature>
<dbReference type="InterPro" id="IPR002559">
    <property type="entry name" value="Transposase_11"/>
</dbReference>
<reference evidence="3" key="2">
    <citation type="journal article" date="2014" name="ISME J.">
        <title>Microbial stratification in low pH oxic and suboxic macroscopic growths along an acid mine drainage.</title>
        <authorList>
            <person name="Mendez-Garcia C."/>
            <person name="Mesa V."/>
            <person name="Sprenger R.R."/>
            <person name="Richter M."/>
            <person name="Diez M.S."/>
            <person name="Solano J."/>
            <person name="Bargiela R."/>
            <person name="Golyshina O.V."/>
            <person name="Manteca A."/>
            <person name="Ramos J.L."/>
            <person name="Gallego J.R."/>
            <person name="Llorente I."/>
            <person name="Martins Dos Santos V.A."/>
            <person name="Jensen O.N."/>
            <person name="Pelaez A.I."/>
            <person name="Sanchez J."/>
            <person name="Ferrer M."/>
        </authorList>
    </citation>
    <scope>NUCLEOTIDE SEQUENCE</scope>
</reference>
<dbReference type="InterPro" id="IPR012337">
    <property type="entry name" value="RNaseH-like_sf"/>
</dbReference>
<dbReference type="EMBL" id="AUZY01000468">
    <property type="protein sequence ID" value="EQD78635.1"/>
    <property type="molecule type" value="Genomic_DNA"/>
</dbReference>
<evidence type="ECO:0000313" key="3">
    <source>
        <dbReference type="EMBL" id="EQD78635.1"/>
    </source>
</evidence>
<dbReference type="Pfam" id="PF01609">
    <property type="entry name" value="DDE_Tnp_1"/>
    <property type="match status" value="1"/>
</dbReference>
<dbReference type="GO" id="GO:0003677">
    <property type="term" value="F:DNA binding"/>
    <property type="evidence" value="ECO:0007669"/>
    <property type="project" value="InterPro"/>
</dbReference>
<dbReference type="GO" id="GO:0004803">
    <property type="term" value="F:transposase activity"/>
    <property type="evidence" value="ECO:0007669"/>
    <property type="project" value="InterPro"/>
</dbReference>
<reference evidence="3" key="1">
    <citation type="submission" date="2013-08" db="EMBL/GenBank/DDBJ databases">
        <authorList>
            <person name="Mendez C."/>
            <person name="Richter M."/>
            <person name="Ferrer M."/>
            <person name="Sanchez J."/>
        </authorList>
    </citation>
    <scope>NUCLEOTIDE SEQUENCE</scope>
</reference>
<organism evidence="3">
    <name type="scientific">mine drainage metagenome</name>
    <dbReference type="NCBI Taxonomy" id="410659"/>
    <lineage>
        <taxon>unclassified sequences</taxon>
        <taxon>metagenomes</taxon>
        <taxon>ecological metagenomes</taxon>
    </lineage>
</organism>
<name>T1D8V0_9ZZZZ</name>
<feature type="region of interest" description="Disordered" evidence="1">
    <location>
        <begin position="1"/>
        <end position="20"/>
    </location>
</feature>
<dbReference type="PANTHER" id="PTHR34614:SF2">
    <property type="entry name" value="TRANSPOSASE IS4-LIKE DOMAIN-CONTAINING PROTEIN"/>
    <property type="match status" value="1"/>
</dbReference>
<evidence type="ECO:0000256" key="1">
    <source>
        <dbReference type="SAM" id="MobiDB-lite"/>
    </source>
</evidence>
<dbReference type="SUPFAM" id="SSF53098">
    <property type="entry name" value="Ribonuclease H-like"/>
    <property type="match status" value="1"/>
</dbReference>
<dbReference type="AlphaFoldDB" id="T1D8V0"/>
<sequence>MGTSEGTDEEHTSIRTIDSRGHRYRQRVRYEWDPSRHHTVTRVVEHLGPVDPLYPRAPVPELRGIQAIVPAGHLALDVSLARQFQLREIFQAVCPSEEGSVATRLEVLVMNQSAGRRALPKVGPWVEESPLSRWLSVGDTPLGKDALLGAMDVVYSRQDGEETAYRRVHAIQERAAQVVERIVGRDPAHYFVYHDVCRIRYNGNHCEWAEPGHGAVDGRPHVGIGMVTGRKHHFPLLSLPVKGSMHDAKTLAPVARELKARGLEGLTLVMDRGFPSRKTVAQARQSGFEVLAGCPENSKEVKSALRKWTDEEVERPGQVVPRSSDPHHAQYYRGWDGTLFGARGQLVVALDPWRRSEERVSRDIMLREVRKGGWGKGKWSSLREELGRVAVSRRGPRGWRVDGRIERFSRKADGRFLIFTTNRELSAEEVVEAYFQRDEVEKAFRTLKGPLRMEP</sequence>
<comment type="caution">
    <text evidence="3">The sequence shown here is derived from an EMBL/GenBank/DDBJ whole genome shotgun (WGS) entry which is preliminary data.</text>
</comment>